<evidence type="ECO:0000256" key="5">
    <source>
        <dbReference type="ARBA" id="ARBA00022692"/>
    </source>
</evidence>
<dbReference type="PANTHER" id="PTHR42002">
    <property type="entry name" value="ANAEROBIC C4-DICARBOXYLATE TRANSPORTER DCUC-RELATED"/>
    <property type="match status" value="1"/>
</dbReference>
<dbReference type="InterPro" id="IPR018385">
    <property type="entry name" value="C4_dicarb_anaerob_car-like"/>
</dbReference>
<evidence type="ECO:0000313" key="9">
    <source>
        <dbReference type="EMBL" id="MBZ7986873.1"/>
    </source>
</evidence>
<feature type="transmembrane region" description="Helical" evidence="8">
    <location>
        <begin position="256"/>
        <end position="275"/>
    </location>
</feature>
<evidence type="ECO:0000256" key="1">
    <source>
        <dbReference type="ARBA" id="ARBA00004651"/>
    </source>
</evidence>
<sequence>MSNFIMYFSAIVSICVVFYMLIKKMDIKITLFFIGIVLMFIALASNHQIAIKNFSSSGLLMLDPIKAISEKFRFIISNSGFIILILGGYAAYMNHIRANDATVYLLLKPIKAIKSAYLLIPAVFFIGHFLSIVIPSAANLAIILLATIYPIMRKAGLSALSAGGVIATTATIMPTPLGGDNIALVEQLQKVAHLSHLSVSEYVFNYHARVSIPTLILMAIIHLFWQKYCDKKANYNEVVEINEEEKNLDFSLFTKIIYAILPLFPIFLLVGIYIFSENKNIRVEIIVLFSFVLAIICELIRSKSIKKTLDDTKEFFKGMGNAMPIVALLVAGTTFVLGLQSIGIIAELQSSMTTLQANGFGFVLPLVLVALSAVIVLLSGSGVALFFAMIPLLVPLSEAANIDVLALCIPMELTGNLLRGVSPVSAVVMIVAGTINKEPLEVVKRTSVPMISGVIFMFCLSMFYYL</sequence>
<dbReference type="EMBL" id="JACGBB010000003">
    <property type="protein sequence ID" value="MBZ7986873.1"/>
    <property type="molecule type" value="Genomic_DNA"/>
</dbReference>
<dbReference type="Pfam" id="PF03606">
    <property type="entry name" value="DcuC"/>
    <property type="match status" value="1"/>
</dbReference>
<accession>A0ABS7WQ31</accession>
<organism evidence="9 10">
    <name type="scientific">Campylobacter canadensis</name>
    <dbReference type="NCBI Taxonomy" id="449520"/>
    <lineage>
        <taxon>Bacteria</taxon>
        <taxon>Pseudomonadati</taxon>
        <taxon>Campylobacterota</taxon>
        <taxon>Epsilonproteobacteria</taxon>
        <taxon>Campylobacterales</taxon>
        <taxon>Campylobacteraceae</taxon>
        <taxon>Campylobacter</taxon>
    </lineage>
</organism>
<feature type="transmembrane region" description="Helical" evidence="8">
    <location>
        <begin position="6"/>
        <end position="22"/>
    </location>
</feature>
<feature type="transmembrane region" description="Helical" evidence="8">
    <location>
        <begin position="366"/>
        <end position="396"/>
    </location>
</feature>
<evidence type="ECO:0000313" key="10">
    <source>
        <dbReference type="Proteomes" id="UP000786183"/>
    </source>
</evidence>
<feature type="transmembrane region" description="Helical" evidence="8">
    <location>
        <begin position="29"/>
        <end position="51"/>
    </location>
</feature>
<dbReference type="Proteomes" id="UP000786183">
    <property type="component" value="Unassembled WGS sequence"/>
</dbReference>
<evidence type="ECO:0000256" key="6">
    <source>
        <dbReference type="ARBA" id="ARBA00022989"/>
    </source>
</evidence>
<keyword evidence="4" id="KW-1003">Cell membrane</keyword>
<name>A0ABS7WQ31_9BACT</name>
<keyword evidence="6 8" id="KW-1133">Transmembrane helix</keyword>
<feature type="transmembrane region" description="Helical" evidence="8">
    <location>
        <begin position="71"/>
        <end position="92"/>
    </location>
</feature>
<reference evidence="9 10" key="1">
    <citation type="submission" date="2020-07" db="EMBL/GenBank/DDBJ databases">
        <title>Transfer of Campylobacter canadensis to the novel genus Avispirillum gen. nov., that also includes two novel species recovered from migratory waterfowl: Avispirillum anseris sp. nov. and Avispirillum brantae sp. nov.</title>
        <authorList>
            <person name="Miller W.G."/>
            <person name="Chapman M.H."/>
            <person name="Yee E."/>
            <person name="Inglis G.D."/>
        </authorList>
    </citation>
    <scope>NUCLEOTIDE SEQUENCE [LARGE SCALE GENOMIC DNA]</scope>
    <source>
        <strain evidence="9 10">L283</strain>
    </source>
</reference>
<proteinExistence type="inferred from homology"/>
<dbReference type="PANTHER" id="PTHR42002:SF2">
    <property type="entry name" value="ANAEROBIC C4-DICARBOXYLATE TRANSPORTER DCUC-RELATED"/>
    <property type="match status" value="1"/>
</dbReference>
<feature type="transmembrane region" description="Helical" evidence="8">
    <location>
        <begin position="206"/>
        <end position="225"/>
    </location>
</feature>
<feature type="transmembrane region" description="Helical" evidence="8">
    <location>
        <begin position="321"/>
        <end position="346"/>
    </location>
</feature>
<keyword evidence="7 8" id="KW-0472">Membrane</keyword>
<comment type="caution">
    <text evidence="9">The sequence shown here is derived from an EMBL/GenBank/DDBJ whole genome shotgun (WGS) entry which is preliminary data.</text>
</comment>
<keyword evidence="10" id="KW-1185">Reference proteome</keyword>
<evidence type="ECO:0000256" key="7">
    <source>
        <dbReference type="ARBA" id="ARBA00023136"/>
    </source>
</evidence>
<gene>
    <name evidence="9" type="primary">dcuC</name>
    <name evidence="9" type="ORF">AVCANL283_01905</name>
</gene>
<feature type="transmembrane region" description="Helical" evidence="8">
    <location>
        <begin position="447"/>
        <end position="465"/>
    </location>
</feature>
<evidence type="ECO:0000256" key="4">
    <source>
        <dbReference type="ARBA" id="ARBA00022475"/>
    </source>
</evidence>
<comment type="subcellular location">
    <subcellularLocation>
        <location evidence="1">Cell membrane</location>
        <topology evidence="1">Multi-pass membrane protein</topology>
    </subcellularLocation>
</comment>
<protein>
    <submittedName>
        <fullName evidence="9">C4-dicarboxylate transporter DcuC</fullName>
    </submittedName>
</protein>
<keyword evidence="5 8" id="KW-0812">Transmembrane</keyword>
<dbReference type="InterPro" id="IPR004669">
    <property type="entry name" value="C4_dicarb_anaerob_car"/>
</dbReference>
<evidence type="ECO:0000256" key="8">
    <source>
        <dbReference type="SAM" id="Phobius"/>
    </source>
</evidence>
<dbReference type="RefSeq" id="WP_172230760.1">
    <property type="nucleotide sequence ID" value="NZ_CP035946.1"/>
</dbReference>
<keyword evidence="3" id="KW-0813">Transport</keyword>
<feature type="transmembrane region" description="Helical" evidence="8">
    <location>
        <begin position="116"/>
        <end position="149"/>
    </location>
</feature>
<evidence type="ECO:0000256" key="2">
    <source>
        <dbReference type="ARBA" id="ARBA00005275"/>
    </source>
</evidence>
<feature type="transmembrane region" description="Helical" evidence="8">
    <location>
        <begin position="281"/>
        <end position="300"/>
    </location>
</feature>
<comment type="similarity">
    <text evidence="2">Belongs to the DcuC/DcuD transporter (TC 2.A.61) family.</text>
</comment>
<feature type="transmembrane region" description="Helical" evidence="8">
    <location>
        <begin position="417"/>
        <end position="435"/>
    </location>
</feature>
<dbReference type="NCBIfam" id="TIGR00771">
    <property type="entry name" value="DcuC"/>
    <property type="match status" value="1"/>
</dbReference>
<evidence type="ECO:0000256" key="3">
    <source>
        <dbReference type="ARBA" id="ARBA00022448"/>
    </source>
</evidence>
<dbReference type="NCBIfam" id="NF037994">
    <property type="entry name" value="DcuC_1"/>
    <property type="match status" value="1"/>
</dbReference>